<reference evidence="2" key="2">
    <citation type="submission" date="2013-04" db="UniProtKB">
        <authorList>
            <consortium name="EnsemblPlants"/>
        </authorList>
    </citation>
    <scope>IDENTIFICATION</scope>
</reference>
<accession>J3LLU0</accession>
<protein>
    <submittedName>
        <fullName evidence="2">Uncharacterized protein</fullName>
    </submittedName>
</protein>
<sequence>MSSSIVYRIVVTFLLLLGWPFSWMVVMVLVVMVLRKRKEEKLKCIPAYPCVSFVQIHPFLVPLLSTVLHPLPVIYQTSAFHN</sequence>
<keyword evidence="1" id="KW-0812">Transmembrane</keyword>
<evidence type="ECO:0000313" key="2">
    <source>
        <dbReference type="EnsemblPlants" id="OB03G20160.1"/>
    </source>
</evidence>
<dbReference type="EnsemblPlants" id="OB03G20160.1">
    <property type="protein sequence ID" value="OB03G20160.1"/>
    <property type="gene ID" value="OB03G20160"/>
</dbReference>
<keyword evidence="3" id="KW-1185">Reference proteome</keyword>
<dbReference type="AlphaFoldDB" id="J3LLU0"/>
<evidence type="ECO:0000313" key="3">
    <source>
        <dbReference type="Proteomes" id="UP000006038"/>
    </source>
</evidence>
<evidence type="ECO:0000256" key="1">
    <source>
        <dbReference type="SAM" id="Phobius"/>
    </source>
</evidence>
<feature type="transmembrane region" description="Helical" evidence="1">
    <location>
        <begin position="6"/>
        <end position="34"/>
    </location>
</feature>
<name>J3LLU0_ORYBR</name>
<dbReference type="Proteomes" id="UP000006038">
    <property type="component" value="Chromosome 3"/>
</dbReference>
<keyword evidence="1" id="KW-1133">Transmembrane helix</keyword>
<reference evidence="2" key="1">
    <citation type="journal article" date="2013" name="Nat. Commun.">
        <title>Whole-genome sequencing of Oryza brachyantha reveals mechanisms underlying Oryza genome evolution.</title>
        <authorList>
            <person name="Chen J."/>
            <person name="Huang Q."/>
            <person name="Gao D."/>
            <person name="Wang J."/>
            <person name="Lang Y."/>
            <person name="Liu T."/>
            <person name="Li B."/>
            <person name="Bai Z."/>
            <person name="Luis Goicoechea J."/>
            <person name="Liang C."/>
            <person name="Chen C."/>
            <person name="Zhang W."/>
            <person name="Sun S."/>
            <person name="Liao Y."/>
            <person name="Zhang X."/>
            <person name="Yang L."/>
            <person name="Song C."/>
            <person name="Wang M."/>
            <person name="Shi J."/>
            <person name="Liu G."/>
            <person name="Liu J."/>
            <person name="Zhou H."/>
            <person name="Zhou W."/>
            <person name="Yu Q."/>
            <person name="An N."/>
            <person name="Chen Y."/>
            <person name="Cai Q."/>
            <person name="Wang B."/>
            <person name="Liu B."/>
            <person name="Min J."/>
            <person name="Huang Y."/>
            <person name="Wu H."/>
            <person name="Li Z."/>
            <person name="Zhang Y."/>
            <person name="Yin Y."/>
            <person name="Song W."/>
            <person name="Jiang J."/>
            <person name="Jackson S.A."/>
            <person name="Wing R.A."/>
            <person name="Wang J."/>
            <person name="Chen M."/>
        </authorList>
    </citation>
    <scope>NUCLEOTIDE SEQUENCE [LARGE SCALE GENOMIC DNA]</scope>
    <source>
        <strain evidence="2">cv. IRGC 101232</strain>
    </source>
</reference>
<organism evidence="2">
    <name type="scientific">Oryza brachyantha</name>
    <name type="common">malo sina</name>
    <dbReference type="NCBI Taxonomy" id="4533"/>
    <lineage>
        <taxon>Eukaryota</taxon>
        <taxon>Viridiplantae</taxon>
        <taxon>Streptophyta</taxon>
        <taxon>Embryophyta</taxon>
        <taxon>Tracheophyta</taxon>
        <taxon>Spermatophyta</taxon>
        <taxon>Magnoliopsida</taxon>
        <taxon>Liliopsida</taxon>
        <taxon>Poales</taxon>
        <taxon>Poaceae</taxon>
        <taxon>BOP clade</taxon>
        <taxon>Oryzoideae</taxon>
        <taxon>Oryzeae</taxon>
        <taxon>Oryzinae</taxon>
        <taxon>Oryza</taxon>
    </lineage>
</organism>
<dbReference type="HOGENOM" id="CLU_2562001_0_0_1"/>
<proteinExistence type="predicted"/>
<dbReference type="Gramene" id="OB03G20160.1">
    <property type="protein sequence ID" value="OB03G20160.1"/>
    <property type="gene ID" value="OB03G20160"/>
</dbReference>
<keyword evidence="1" id="KW-0472">Membrane</keyword>